<dbReference type="Proteomes" id="UP000789702">
    <property type="component" value="Unassembled WGS sequence"/>
</dbReference>
<name>A0ACA9Q6D2_9GLOM</name>
<evidence type="ECO:0000313" key="2">
    <source>
        <dbReference type="Proteomes" id="UP000789702"/>
    </source>
</evidence>
<gene>
    <name evidence="1" type="ORF">DHETER_LOCUS13435</name>
</gene>
<organism evidence="1 2">
    <name type="scientific">Dentiscutata heterogama</name>
    <dbReference type="NCBI Taxonomy" id="1316150"/>
    <lineage>
        <taxon>Eukaryota</taxon>
        <taxon>Fungi</taxon>
        <taxon>Fungi incertae sedis</taxon>
        <taxon>Mucoromycota</taxon>
        <taxon>Glomeromycotina</taxon>
        <taxon>Glomeromycetes</taxon>
        <taxon>Diversisporales</taxon>
        <taxon>Gigasporaceae</taxon>
        <taxon>Dentiscutata</taxon>
    </lineage>
</organism>
<protein>
    <submittedName>
        <fullName evidence="1">3552_t:CDS:1</fullName>
    </submittedName>
</protein>
<reference evidence="1" key="1">
    <citation type="submission" date="2021-06" db="EMBL/GenBank/DDBJ databases">
        <authorList>
            <person name="Kallberg Y."/>
            <person name="Tangrot J."/>
            <person name="Rosling A."/>
        </authorList>
    </citation>
    <scope>NUCLEOTIDE SEQUENCE</scope>
    <source>
        <strain evidence="1">IL203A</strain>
    </source>
</reference>
<comment type="caution">
    <text evidence="1">The sequence shown here is derived from an EMBL/GenBank/DDBJ whole genome shotgun (WGS) entry which is preliminary data.</text>
</comment>
<sequence>FGFGRSFGQVLDMMSKNQNCPISQHCSNPQKELNNQQEQEIQVRVLTPVISELIEENQISITYKNKNAEQRISSNTRNRFINLFAGMGKKQNKK</sequence>
<evidence type="ECO:0000313" key="1">
    <source>
        <dbReference type="EMBL" id="CAG8730914.1"/>
    </source>
</evidence>
<keyword evidence="2" id="KW-1185">Reference proteome</keyword>
<dbReference type="EMBL" id="CAJVPU010036746">
    <property type="protein sequence ID" value="CAG8730914.1"/>
    <property type="molecule type" value="Genomic_DNA"/>
</dbReference>
<proteinExistence type="predicted"/>
<feature type="non-terminal residue" evidence="1">
    <location>
        <position position="1"/>
    </location>
</feature>
<accession>A0ACA9Q6D2</accession>